<dbReference type="InterPro" id="IPR017938">
    <property type="entry name" value="Riboflavin_synthase-like_b-brl"/>
</dbReference>
<dbReference type="InterPro" id="IPR017927">
    <property type="entry name" value="FAD-bd_FR_type"/>
</dbReference>
<dbReference type="AlphaFoldDB" id="A0A0F9XU33"/>
<dbReference type="InterPro" id="IPR051930">
    <property type="entry name" value="FNR_type-1"/>
</dbReference>
<accession>A0A0F9XU33</accession>
<evidence type="ECO:0000256" key="2">
    <source>
        <dbReference type="ARBA" id="ARBA00008312"/>
    </source>
</evidence>
<evidence type="ECO:0000256" key="5">
    <source>
        <dbReference type="ARBA" id="ARBA00022741"/>
    </source>
</evidence>
<keyword evidence="5" id="KW-0547">Nucleotide-binding</keyword>
<gene>
    <name evidence="10" type="ORF">LCGC14_0173070</name>
</gene>
<comment type="cofactor">
    <cofactor evidence="1">
        <name>FAD</name>
        <dbReference type="ChEBI" id="CHEBI:57692"/>
    </cofactor>
</comment>
<dbReference type="EC" id="1.18.1.2" evidence="3"/>
<dbReference type="GO" id="GO:0004324">
    <property type="term" value="F:ferredoxin-NADP+ reductase activity"/>
    <property type="evidence" value="ECO:0007669"/>
    <property type="project" value="UniProtKB-EC"/>
</dbReference>
<dbReference type="InterPro" id="IPR039261">
    <property type="entry name" value="FNR_nucleotide-bd"/>
</dbReference>
<evidence type="ECO:0000256" key="8">
    <source>
        <dbReference type="ARBA" id="ARBA00023002"/>
    </source>
</evidence>
<feature type="domain" description="FAD-binding FR-type" evidence="9">
    <location>
        <begin position="15"/>
        <end position="115"/>
    </location>
</feature>
<keyword evidence="8" id="KW-0560">Oxidoreductase</keyword>
<dbReference type="GO" id="GO:0000166">
    <property type="term" value="F:nucleotide binding"/>
    <property type="evidence" value="ECO:0007669"/>
    <property type="project" value="UniProtKB-KW"/>
</dbReference>
<dbReference type="InterPro" id="IPR001433">
    <property type="entry name" value="OxRdtase_FAD/NAD-bd"/>
</dbReference>
<dbReference type="PANTHER" id="PTHR47878:SF1">
    <property type="entry name" value="FLAVODOXIN_FERREDOXIN--NADP REDUCTASE"/>
    <property type="match status" value="1"/>
</dbReference>
<comment type="similarity">
    <text evidence="2">Belongs to the ferredoxin--NADP reductase type 1 family.</text>
</comment>
<evidence type="ECO:0000256" key="4">
    <source>
        <dbReference type="ARBA" id="ARBA00022630"/>
    </source>
</evidence>
<dbReference type="Gene3D" id="3.40.50.80">
    <property type="entry name" value="Nucleotide-binding domain of ferredoxin-NADP reductase (FNR) module"/>
    <property type="match status" value="1"/>
</dbReference>
<keyword evidence="7" id="KW-0521">NADP</keyword>
<keyword evidence="4" id="KW-0285">Flavoprotein</keyword>
<evidence type="ECO:0000256" key="1">
    <source>
        <dbReference type="ARBA" id="ARBA00001974"/>
    </source>
</evidence>
<comment type="caution">
    <text evidence="10">The sequence shown here is derived from an EMBL/GenBank/DDBJ whole genome shotgun (WGS) entry which is preliminary data.</text>
</comment>
<dbReference type="CDD" id="cd06195">
    <property type="entry name" value="FNR1"/>
    <property type="match status" value="1"/>
</dbReference>
<reference evidence="10" key="1">
    <citation type="journal article" date="2015" name="Nature">
        <title>Complex archaea that bridge the gap between prokaryotes and eukaryotes.</title>
        <authorList>
            <person name="Spang A."/>
            <person name="Saw J.H."/>
            <person name="Jorgensen S.L."/>
            <person name="Zaremba-Niedzwiedzka K."/>
            <person name="Martijn J."/>
            <person name="Lind A.E."/>
            <person name="van Eijk R."/>
            <person name="Schleper C."/>
            <person name="Guy L."/>
            <person name="Ettema T.J."/>
        </authorList>
    </citation>
    <scope>NUCLEOTIDE SEQUENCE</scope>
</reference>
<dbReference type="Pfam" id="PF00175">
    <property type="entry name" value="NAD_binding_1"/>
    <property type="match status" value="1"/>
</dbReference>
<protein>
    <recommendedName>
        <fullName evidence="3">ferredoxin--NADP(+) reductase</fullName>
        <ecNumber evidence="3">1.18.1.2</ecNumber>
    </recommendedName>
</protein>
<evidence type="ECO:0000256" key="3">
    <source>
        <dbReference type="ARBA" id="ARBA00013223"/>
    </source>
</evidence>
<dbReference type="Pfam" id="PF00970">
    <property type="entry name" value="FAD_binding_6"/>
    <property type="match status" value="1"/>
</dbReference>
<evidence type="ECO:0000256" key="7">
    <source>
        <dbReference type="ARBA" id="ARBA00022857"/>
    </source>
</evidence>
<organism evidence="10">
    <name type="scientific">marine sediment metagenome</name>
    <dbReference type="NCBI Taxonomy" id="412755"/>
    <lineage>
        <taxon>unclassified sequences</taxon>
        <taxon>metagenomes</taxon>
        <taxon>ecological metagenomes</taxon>
    </lineage>
</organism>
<dbReference type="EMBL" id="LAZR01000068">
    <property type="protein sequence ID" value="KKN95808.1"/>
    <property type="molecule type" value="Genomic_DNA"/>
</dbReference>
<name>A0A0F9XU33_9ZZZZ</name>
<sequence length="268" mass="29730">MDTAAAIPQAFPIPAGVFAETVTQVQHYTDSLFRFRITRDPSFRFRSGEFVMIGLPNAEKPVFRAYSIASPSWDEGVEFYSIKVPDGPLTQHLQKLKVGDTVLMRRKPTGTLVNDALLPGKRLWMFATGTGIAPFASVIRDPETYKKFDDLILCHTCRTAGELTYGRELVASLKADPLVGELAQRLTLYDTLTREPWPREGRQTDLMTSGKMFRDLGLPPIHPDIDRGMICGSMAMLNDTKVALESFGLVEGANNRPASFVVEKAFVG</sequence>
<dbReference type="PROSITE" id="PS51384">
    <property type="entry name" value="FAD_FR"/>
    <property type="match status" value="1"/>
</dbReference>
<evidence type="ECO:0000313" key="10">
    <source>
        <dbReference type="EMBL" id="KKN95808.1"/>
    </source>
</evidence>
<dbReference type="InterPro" id="IPR033892">
    <property type="entry name" value="FNR_bac"/>
</dbReference>
<dbReference type="Gene3D" id="2.40.30.10">
    <property type="entry name" value="Translation factors"/>
    <property type="match status" value="1"/>
</dbReference>
<proteinExistence type="inferred from homology"/>
<dbReference type="GO" id="GO:0042167">
    <property type="term" value="P:heme catabolic process"/>
    <property type="evidence" value="ECO:0007669"/>
    <property type="project" value="TreeGrafter"/>
</dbReference>
<evidence type="ECO:0000259" key="9">
    <source>
        <dbReference type="PROSITE" id="PS51384"/>
    </source>
</evidence>
<dbReference type="InterPro" id="IPR008333">
    <property type="entry name" value="Cbr1-like_FAD-bd_dom"/>
</dbReference>
<dbReference type="PANTHER" id="PTHR47878">
    <property type="entry name" value="OXIDOREDUCTASE FAD/NAD(P)-BINDING DOMAIN PROTEIN"/>
    <property type="match status" value="1"/>
</dbReference>
<keyword evidence="6" id="KW-0274">FAD</keyword>
<dbReference type="SUPFAM" id="SSF52343">
    <property type="entry name" value="Ferredoxin reductase-like, C-terminal NADP-linked domain"/>
    <property type="match status" value="1"/>
</dbReference>
<dbReference type="SUPFAM" id="SSF63380">
    <property type="entry name" value="Riboflavin synthase domain-like"/>
    <property type="match status" value="1"/>
</dbReference>
<dbReference type="GO" id="GO:0034599">
    <property type="term" value="P:cellular response to oxidative stress"/>
    <property type="evidence" value="ECO:0007669"/>
    <property type="project" value="TreeGrafter"/>
</dbReference>
<evidence type="ECO:0000256" key="6">
    <source>
        <dbReference type="ARBA" id="ARBA00022827"/>
    </source>
</evidence>